<dbReference type="InParanoid" id="A0A401H6Z4"/>
<dbReference type="STRING" id="139825.A0A401H6Z4"/>
<keyword evidence="2" id="KW-1185">Reference proteome</keyword>
<dbReference type="OrthoDB" id="3226064at2759"/>
<reference evidence="1 2" key="1">
    <citation type="journal article" date="2018" name="Sci. Rep.">
        <title>Genome sequence of the cauliflower mushroom Sparassis crispa (Hanabiratake) and its association with beneficial usage.</title>
        <authorList>
            <person name="Kiyama R."/>
            <person name="Furutani Y."/>
            <person name="Kawaguchi K."/>
            <person name="Nakanishi T."/>
        </authorList>
    </citation>
    <scope>NUCLEOTIDE SEQUENCE [LARGE SCALE GENOMIC DNA]</scope>
</reference>
<evidence type="ECO:0000313" key="2">
    <source>
        <dbReference type="Proteomes" id="UP000287166"/>
    </source>
</evidence>
<dbReference type="GeneID" id="38787134"/>
<accession>A0A401H6Z4</accession>
<proteinExistence type="predicted"/>
<dbReference type="AlphaFoldDB" id="A0A401H6Z4"/>
<gene>
    <name evidence="1" type="ORF">SCP_1900660</name>
</gene>
<dbReference type="Proteomes" id="UP000287166">
    <property type="component" value="Unassembled WGS sequence"/>
</dbReference>
<comment type="caution">
    <text evidence="1">The sequence shown here is derived from an EMBL/GenBank/DDBJ whole genome shotgun (WGS) entry which is preliminary data.</text>
</comment>
<name>A0A401H6Z4_9APHY</name>
<protein>
    <submittedName>
        <fullName evidence="1">Uncharacterized protein</fullName>
    </submittedName>
</protein>
<dbReference type="EMBL" id="BFAD01000019">
    <property type="protein sequence ID" value="GBE90217.1"/>
    <property type="molecule type" value="Genomic_DNA"/>
</dbReference>
<organism evidence="1 2">
    <name type="scientific">Sparassis crispa</name>
    <dbReference type="NCBI Taxonomy" id="139825"/>
    <lineage>
        <taxon>Eukaryota</taxon>
        <taxon>Fungi</taxon>
        <taxon>Dikarya</taxon>
        <taxon>Basidiomycota</taxon>
        <taxon>Agaricomycotina</taxon>
        <taxon>Agaricomycetes</taxon>
        <taxon>Polyporales</taxon>
        <taxon>Sparassidaceae</taxon>
        <taxon>Sparassis</taxon>
    </lineage>
</organism>
<dbReference type="RefSeq" id="XP_027621130.1">
    <property type="nucleotide sequence ID" value="XM_027765329.1"/>
</dbReference>
<sequence length="120" mass="13583">MTTMSFSFTTTQTCLMTIRFNDVFRCLPLVFRTVNVKLRVIGTQPEPDRPGRPIIAIAGEVNDMATIVGWIRVTSDNQIQWHFNSGGHGDAIWRCVSPFGPAFRLRTTKMMLNTYICAIL</sequence>
<evidence type="ECO:0000313" key="1">
    <source>
        <dbReference type="EMBL" id="GBE90217.1"/>
    </source>
</evidence>